<evidence type="ECO:0000313" key="3">
    <source>
        <dbReference type="Proteomes" id="UP000030746"/>
    </source>
</evidence>
<dbReference type="CTD" id="20235617"/>
<gene>
    <name evidence="2" type="ORF">LOTGIDRAFT_152193</name>
</gene>
<dbReference type="RefSeq" id="XP_009043894.1">
    <property type="nucleotide sequence ID" value="XM_009045646.1"/>
</dbReference>
<dbReference type="Proteomes" id="UP000030746">
    <property type="component" value="Unassembled WGS sequence"/>
</dbReference>
<accession>V4AMG0</accession>
<dbReference type="PROSITE" id="PS50013">
    <property type="entry name" value="CHROMO_2"/>
    <property type="match status" value="1"/>
</dbReference>
<dbReference type="InterPro" id="IPR036910">
    <property type="entry name" value="HMG_box_dom_sf"/>
</dbReference>
<sequence length="345" mass="38615">MTTPSIEQVWIGNRRAKQNRIQNGNSKMYPKCRKYSRGPTAYSLFASGQPKGDMDGGDYLKKLGEQWKSLDPASVKKFQTESKELRCTLLKGRSRSEVISQEIKAIQNSIMTLAEVGFAIGGFGTDPEDILNSKNDICFVTSKAESFFNKEMFDKFKDYICKSGKCNLLIFYSCGENSTGIKTAVPYKAIINGAHKVIGLATELVFKEPHLYSNGAMEAILKLSITFHPGNATETGNVKEHGEILEAELPEKEIEVPETLGEIIAAELPENEIKVLESTDLDNLLQQVSKRGVLETGMRKKRKAPKLYEVEEIIEKKEGQVYVKWSVDGSFSWLPEENLVVKKNL</sequence>
<dbReference type="AlphaFoldDB" id="V4AMG0"/>
<dbReference type="GeneID" id="20235617"/>
<protein>
    <recommendedName>
        <fullName evidence="1">Chromo domain-containing protein</fullName>
    </recommendedName>
</protein>
<dbReference type="InterPro" id="IPR000953">
    <property type="entry name" value="Chromo/chromo_shadow_dom"/>
</dbReference>
<evidence type="ECO:0000259" key="1">
    <source>
        <dbReference type="PROSITE" id="PS50013"/>
    </source>
</evidence>
<dbReference type="SUPFAM" id="SSF47095">
    <property type="entry name" value="HMG-box"/>
    <property type="match status" value="1"/>
</dbReference>
<dbReference type="CDD" id="cd00084">
    <property type="entry name" value="HMG-box_SF"/>
    <property type="match status" value="1"/>
</dbReference>
<dbReference type="HOGENOM" id="CLU_804840_0_0_1"/>
<feature type="domain" description="Chromo" evidence="1">
    <location>
        <begin position="308"/>
        <end position="345"/>
    </location>
</feature>
<dbReference type="KEGG" id="lgi:LOTGIDRAFT_152193"/>
<organism evidence="2 3">
    <name type="scientific">Lottia gigantea</name>
    <name type="common">Giant owl limpet</name>
    <dbReference type="NCBI Taxonomy" id="225164"/>
    <lineage>
        <taxon>Eukaryota</taxon>
        <taxon>Metazoa</taxon>
        <taxon>Spiralia</taxon>
        <taxon>Lophotrochozoa</taxon>
        <taxon>Mollusca</taxon>
        <taxon>Gastropoda</taxon>
        <taxon>Patellogastropoda</taxon>
        <taxon>Lottioidea</taxon>
        <taxon>Lottiidae</taxon>
        <taxon>Lottia</taxon>
    </lineage>
</organism>
<name>V4AMG0_LOTGI</name>
<proteinExistence type="predicted"/>
<dbReference type="OMA" id="VKMAGCK"/>
<reference evidence="2 3" key="1">
    <citation type="journal article" date="2013" name="Nature">
        <title>Insights into bilaterian evolution from three spiralian genomes.</title>
        <authorList>
            <person name="Simakov O."/>
            <person name="Marletaz F."/>
            <person name="Cho S.J."/>
            <person name="Edsinger-Gonzales E."/>
            <person name="Havlak P."/>
            <person name="Hellsten U."/>
            <person name="Kuo D.H."/>
            <person name="Larsson T."/>
            <person name="Lv J."/>
            <person name="Arendt D."/>
            <person name="Savage R."/>
            <person name="Osoegawa K."/>
            <person name="de Jong P."/>
            <person name="Grimwood J."/>
            <person name="Chapman J.A."/>
            <person name="Shapiro H."/>
            <person name="Aerts A."/>
            <person name="Otillar R.P."/>
            <person name="Terry A.Y."/>
            <person name="Boore J.L."/>
            <person name="Grigoriev I.V."/>
            <person name="Lindberg D.R."/>
            <person name="Seaver E.C."/>
            <person name="Weisblat D.A."/>
            <person name="Putnam N.H."/>
            <person name="Rokhsar D.S."/>
        </authorList>
    </citation>
    <scope>NUCLEOTIDE SEQUENCE [LARGE SCALE GENOMIC DNA]</scope>
</reference>
<keyword evidence="3" id="KW-1185">Reference proteome</keyword>
<evidence type="ECO:0000313" key="2">
    <source>
        <dbReference type="EMBL" id="ESP05349.1"/>
    </source>
</evidence>
<dbReference type="EMBL" id="KB199650">
    <property type="protein sequence ID" value="ESP05349.1"/>
    <property type="molecule type" value="Genomic_DNA"/>
</dbReference>